<dbReference type="GO" id="GO:0048316">
    <property type="term" value="P:seed development"/>
    <property type="evidence" value="ECO:0007669"/>
    <property type="project" value="TreeGrafter"/>
</dbReference>
<feature type="transmembrane region" description="Helical" evidence="7">
    <location>
        <begin position="271"/>
        <end position="292"/>
    </location>
</feature>
<dbReference type="PANTHER" id="PTHR31645:SF11">
    <property type="entry name" value="METAL-NICOTIANAMINE TRANSPORTER YSL1"/>
    <property type="match status" value="1"/>
</dbReference>
<evidence type="ECO:0000313" key="8">
    <source>
        <dbReference type="EMBL" id="KAG6633863.1"/>
    </source>
</evidence>
<feature type="transmembrane region" description="Helical" evidence="7">
    <location>
        <begin position="546"/>
        <end position="570"/>
    </location>
</feature>
<reference evidence="8" key="1">
    <citation type="submission" date="2020-12" db="EMBL/GenBank/DDBJ databases">
        <title>WGS assembly of Carya illinoinensis cv. Pawnee.</title>
        <authorList>
            <person name="Platts A."/>
            <person name="Shu S."/>
            <person name="Wright S."/>
            <person name="Barry K."/>
            <person name="Edger P."/>
            <person name="Pires J.C."/>
            <person name="Schmutz J."/>
        </authorList>
    </citation>
    <scope>NUCLEOTIDE SEQUENCE</scope>
    <source>
        <tissue evidence="8">Leaf</tissue>
    </source>
</reference>
<dbReference type="GO" id="GO:0010039">
    <property type="term" value="P:response to iron ion"/>
    <property type="evidence" value="ECO:0007669"/>
    <property type="project" value="TreeGrafter"/>
</dbReference>
<feature type="transmembrane region" description="Helical" evidence="7">
    <location>
        <begin position="582"/>
        <end position="608"/>
    </location>
</feature>
<keyword evidence="4 7" id="KW-0812">Transmembrane</keyword>
<feature type="transmembrane region" description="Helical" evidence="7">
    <location>
        <begin position="498"/>
        <end position="525"/>
    </location>
</feature>
<feature type="transmembrane region" description="Helical" evidence="7">
    <location>
        <begin position="221"/>
        <end position="251"/>
    </location>
</feature>
<dbReference type="GO" id="GO:0035673">
    <property type="term" value="F:oligopeptide transmembrane transporter activity"/>
    <property type="evidence" value="ECO:0007669"/>
    <property type="project" value="InterPro"/>
</dbReference>
<comment type="caution">
    <text evidence="8">The sequence shown here is derived from an EMBL/GenBank/DDBJ whole genome shotgun (WGS) entry which is preliminary data.</text>
</comment>
<keyword evidence="3" id="KW-0813">Transport</keyword>
<name>A0A8T1NY08_CARIL</name>
<comment type="similarity">
    <text evidence="2">Belongs to the YSL (TC 2.A.67.2) family.</text>
</comment>
<dbReference type="PANTHER" id="PTHR31645">
    <property type="entry name" value="OLIGOPEPTIDE TRANSPORTER YGL114W-RELATED"/>
    <property type="match status" value="1"/>
</dbReference>
<keyword evidence="6 7" id="KW-0472">Membrane</keyword>
<evidence type="ECO:0000256" key="6">
    <source>
        <dbReference type="ARBA" id="ARBA00023136"/>
    </source>
</evidence>
<feature type="transmembrane region" description="Helical" evidence="7">
    <location>
        <begin position="415"/>
        <end position="436"/>
    </location>
</feature>
<sequence>MIGSMYSVIAMKLILTTGVVPNLNISAALLGFLFIRTWLKVLEKSGFVSKPFTRQENTMIQTCAVACYGIANGGGFGSYILALNKKTYELAGVNNEGNSPKSVKEPGLGWTTGYLYLISFVGLFALIPLRKIMILDLKLTYPSGLATAVLINGFHNQSDKIAKKQVQGFMKYFSISFFWGFFKWFFSGTGTGKVQCGFGQFPIFGLKAWKHTFYSDFSMTYIGAGMIVSHLVNLSLILGAVLSHGLMWPLISRHKGDWFSESLQESDMKSLFGYKVFLSIALILGDGLYNFAKILACTIINIHDKLKNRDLEMVVGGQEKPIEVLKRNQIFIGENIPIWLATVGYALFAIICTLAIPFMFPQLKWYYVVSAYIIAPSLAFCNAYGVGLTDINMSYNYAKVAIFVLAAMSGKEDGIVAALIGCGLIKSVVSVASILMQDFKTAYLTCTSPKAMFLSQVIGTTLGCVTAPLSFFLFYKAFDVGNPDGEFKAPFALMYRNMAILGVQGFSALPNHCLQICYGFFALAIGVNVVRDMSPQKVGKYMPLPMVMAMPFLVGAYFAIDMCIGSLIVFVSHKINSKKAEFMVSAIASGLICGEGLWTLPAAVLALAKVNPPICMKFLPS</sequence>
<dbReference type="AlphaFoldDB" id="A0A8T1NY08"/>
<comment type="subcellular location">
    <subcellularLocation>
        <location evidence="1">Membrane</location>
        <topology evidence="1">Multi-pass membrane protein</topology>
    </subcellularLocation>
</comment>
<evidence type="ECO:0000256" key="3">
    <source>
        <dbReference type="ARBA" id="ARBA00022448"/>
    </source>
</evidence>
<evidence type="ECO:0000256" key="4">
    <source>
        <dbReference type="ARBA" id="ARBA00022692"/>
    </source>
</evidence>
<dbReference type="InterPro" id="IPR004813">
    <property type="entry name" value="OPT"/>
</dbReference>
<organism evidence="8 9">
    <name type="scientific">Carya illinoinensis</name>
    <name type="common">Pecan</name>
    <dbReference type="NCBI Taxonomy" id="32201"/>
    <lineage>
        <taxon>Eukaryota</taxon>
        <taxon>Viridiplantae</taxon>
        <taxon>Streptophyta</taxon>
        <taxon>Embryophyta</taxon>
        <taxon>Tracheophyta</taxon>
        <taxon>Spermatophyta</taxon>
        <taxon>Magnoliopsida</taxon>
        <taxon>eudicotyledons</taxon>
        <taxon>Gunneridae</taxon>
        <taxon>Pentapetalae</taxon>
        <taxon>rosids</taxon>
        <taxon>fabids</taxon>
        <taxon>Fagales</taxon>
        <taxon>Juglandaceae</taxon>
        <taxon>Carya</taxon>
    </lineage>
</organism>
<evidence type="ECO:0000256" key="1">
    <source>
        <dbReference type="ARBA" id="ARBA00004141"/>
    </source>
</evidence>
<proteinExistence type="inferred from homology"/>
<evidence type="ECO:0000256" key="5">
    <source>
        <dbReference type="ARBA" id="ARBA00022989"/>
    </source>
</evidence>
<dbReference type="NCBIfam" id="TIGR00728">
    <property type="entry name" value="OPT_sfam"/>
    <property type="match status" value="1"/>
</dbReference>
<gene>
    <name evidence="8" type="ORF">CIPAW_12G077800</name>
</gene>
<evidence type="ECO:0000256" key="2">
    <source>
        <dbReference type="ARBA" id="ARBA00010276"/>
    </source>
</evidence>
<feature type="transmembrane region" description="Helical" evidence="7">
    <location>
        <begin position="365"/>
        <end position="386"/>
    </location>
</feature>
<accession>A0A8T1NY08</accession>
<dbReference type="InterPro" id="IPR045035">
    <property type="entry name" value="YSL-like"/>
</dbReference>
<feature type="transmembrane region" description="Helical" evidence="7">
    <location>
        <begin position="20"/>
        <end position="39"/>
    </location>
</feature>
<feature type="transmembrane region" description="Helical" evidence="7">
    <location>
        <begin position="60"/>
        <end position="82"/>
    </location>
</feature>
<dbReference type="Pfam" id="PF03169">
    <property type="entry name" value="OPT"/>
    <property type="match status" value="1"/>
</dbReference>
<evidence type="ECO:0000256" key="7">
    <source>
        <dbReference type="SAM" id="Phobius"/>
    </source>
</evidence>
<keyword evidence="9" id="KW-1185">Reference proteome</keyword>
<protein>
    <submittedName>
        <fullName evidence="8">Uncharacterized protein</fullName>
    </submittedName>
</protein>
<dbReference type="GO" id="GO:0051980">
    <property type="term" value="F:iron-nicotianamine transmembrane transporter activity"/>
    <property type="evidence" value="ECO:0007669"/>
    <property type="project" value="TreeGrafter"/>
</dbReference>
<feature type="transmembrane region" description="Helical" evidence="7">
    <location>
        <begin position="108"/>
        <end position="129"/>
    </location>
</feature>
<dbReference type="Proteomes" id="UP000811609">
    <property type="component" value="Chromosome 12"/>
</dbReference>
<dbReference type="GO" id="GO:0005886">
    <property type="term" value="C:plasma membrane"/>
    <property type="evidence" value="ECO:0007669"/>
    <property type="project" value="TreeGrafter"/>
</dbReference>
<feature type="transmembrane region" description="Helical" evidence="7">
    <location>
        <begin position="457"/>
        <end position="478"/>
    </location>
</feature>
<evidence type="ECO:0000313" key="9">
    <source>
        <dbReference type="Proteomes" id="UP000811609"/>
    </source>
</evidence>
<feature type="transmembrane region" description="Helical" evidence="7">
    <location>
        <begin position="336"/>
        <end position="359"/>
    </location>
</feature>
<keyword evidence="5 7" id="KW-1133">Transmembrane helix</keyword>
<dbReference type="EMBL" id="CM031820">
    <property type="protein sequence ID" value="KAG6633863.1"/>
    <property type="molecule type" value="Genomic_DNA"/>
</dbReference>
<feature type="transmembrane region" description="Helical" evidence="7">
    <location>
        <begin position="169"/>
        <end position="186"/>
    </location>
</feature>